<keyword evidence="3" id="KW-1185">Reference proteome</keyword>
<proteinExistence type="predicted"/>
<accession>A0ABY6CK12</accession>
<dbReference type="InterPro" id="IPR029464">
    <property type="entry name" value="HSDR_N"/>
</dbReference>
<sequence>MEILNLPTFEFNIRESSEGREIWDEFRKKYIQLTPEEWVRQNFLKHLNQNLSYPKSLLKVEGSLKYNKLSKRPDIVAYDSNGRPLMLVECKATFVKIDESTFKQASVYNTVIRAKYLVVTNGLQHFCCEQNFDSGTSTFLREIPEYYV</sequence>
<evidence type="ECO:0000313" key="2">
    <source>
        <dbReference type="EMBL" id="UXP30862.1"/>
    </source>
</evidence>
<evidence type="ECO:0000313" key="3">
    <source>
        <dbReference type="Proteomes" id="UP001065174"/>
    </source>
</evidence>
<feature type="domain" description="Type I restriction enzyme R protein N-terminal" evidence="1">
    <location>
        <begin position="35"/>
        <end position="144"/>
    </location>
</feature>
<dbReference type="Pfam" id="PF13588">
    <property type="entry name" value="HSDR_N_2"/>
    <property type="match status" value="1"/>
</dbReference>
<organism evidence="2 3">
    <name type="scientific">Reichenbachiella agarivorans</name>
    <dbReference type="NCBI Taxonomy" id="2979464"/>
    <lineage>
        <taxon>Bacteria</taxon>
        <taxon>Pseudomonadati</taxon>
        <taxon>Bacteroidota</taxon>
        <taxon>Cytophagia</taxon>
        <taxon>Cytophagales</taxon>
        <taxon>Reichenbachiellaceae</taxon>
        <taxon>Reichenbachiella</taxon>
    </lineage>
</organism>
<dbReference type="EMBL" id="CP106679">
    <property type="protein sequence ID" value="UXP30862.1"/>
    <property type="molecule type" value="Genomic_DNA"/>
</dbReference>
<reference evidence="2" key="1">
    <citation type="submission" date="2022-09" db="EMBL/GenBank/DDBJ databases">
        <title>Comparative genomics and taxonomic characterization of three novel marine species of genus Reichenbachiella exhibiting antioxidant and polysaccharide degradation activities.</title>
        <authorList>
            <person name="Muhammad N."/>
            <person name="Lee Y.-J."/>
            <person name="Ko J."/>
            <person name="Kim S.-G."/>
        </authorList>
    </citation>
    <scope>NUCLEOTIDE SEQUENCE</scope>
    <source>
        <strain evidence="2">BKB1-1</strain>
    </source>
</reference>
<protein>
    <submittedName>
        <fullName evidence="2">Type I restriction enzyme HsdR N-terminal domain-containing protein</fullName>
    </submittedName>
</protein>
<name>A0ABY6CK12_9BACT</name>
<dbReference type="Gene3D" id="3.90.1570.30">
    <property type="match status" value="1"/>
</dbReference>
<dbReference type="Proteomes" id="UP001065174">
    <property type="component" value="Chromosome"/>
</dbReference>
<evidence type="ECO:0000259" key="1">
    <source>
        <dbReference type="Pfam" id="PF13588"/>
    </source>
</evidence>
<gene>
    <name evidence="2" type="ORF">N6H18_10910</name>
</gene>
<dbReference type="RefSeq" id="WP_262308308.1">
    <property type="nucleotide sequence ID" value="NZ_CP106679.1"/>
</dbReference>